<dbReference type="STRING" id="1324957.K933_02911"/>
<reference evidence="1 2" key="1">
    <citation type="journal article" date="2013" name="Genome Announc.">
        <title>Draft Genome Sequence of 'Candidatus Halobonum tyrrellensis' Strain G22, Isolated from the Hypersaline Waters of Lake Tyrrell, Australia.</title>
        <authorList>
            <person name="Ugalde J.A."/>
            <person name="Narasingarao P."/>
            <person name="Kuo S."/>
            <person name="Podell S."/>
            <person name="Allen E.E."/>
        </authorList>
    </citation>
    <scope>NUCLEOTIDE SEQUENCE [LARGE SCALE GENOMIC DNA]</scope>
    <source>
        <strain evidence="1 2">G22</strain>
    </source>
</reference>
<organism evidence="1 2">
    <name type="scientific">Candidatus Halobonum tyrrellensis G22</name>
    <dbReference type="NCBI Taxonomy" id="1324957"/>
    <lineage>
        <taxon>Archaea</taxon>
        <taxon>Methanobacteriati</taxon>
        <taxon>Methanobacteriota</taxon>
        <taxon>Stenosarchaea group</taxon>
        <taxon>Halobacteria</taxon>
        <taxon>Halobacteriales</taxon>
        <taxon>Haloferacaceae</taxon>
        <taxon>Candidatus Halobonum</taxon>
    </lineage>
</organism>
<dbReference type="EMBL" id="ASGZ01000007">
    <property type="protein sequence ID" value="ESP89633.1"/>
    <property type="molecule type" value="Genomic_DNA"/>
</dbReference>
<protein>
    <recommendedName>
        <fullName evidence="3">ArsR family transcriptional regulator</fullName>
    </recommendedName>
</protein>
<gene>
    <name evidence="1" type="ORF">K933_02911</name>
</gene>
<dbReference type="RefSeq" id="WP_023393174.1">
    <property type="nucleotide sequence ID" value="NZ_ASGZ01000007.1"/>
</dbReference>
<evidence type="ECO:0000313" key="1">
    <source>
        <dbReference type="EMBL" id="ESP89633.1"/>
    </source>
</evidence>
<comment type="caution">
    <text evidence="1">The sequence shown here is derived from an EMBL/GenBank/DDBJ whole genome shotgun (WGS) entry which is preliminary data.</text>
</comment>
<dbReference type="OrthoDB" id="247722at2157"/>
<evidence type="ECO:0008006" key="3">
    <source>
        <dbReference type="Google" id="ProtNLM"/>
    </source>
</evidence>
<proteinExistence type="predicted"/>
<dbReference type="Gene3D" id="1.10.10.10">
    <property type="entry name" value="Winged helix-like DNA-binding domain superfamily/Winged helix DNA-binding domain"/>
    <property type="match status" value="1"/>
</dbReference>
<sequence length="109" mass="11755">MIDTLLTAMADPTRRRVLGRLEPLDAGRTLAVDDLFDDGDDDADRLRLRHVHLPKLAEADLVDWDREAARIGVGADFERALPLLRAAREVETGVGPGAGAASESGRAGR</sequence>
<name>V4HIL9_9EURY</name>
<keyword evidence="2" id="KW-1185">Reference proteome</keyword>
<dbReference type="AlphaFoldDB" id="V4HIL9"/>
<accession>V4HIL9</accession>
<evidence type="ECO:0000313" key="2">
    <source>
        <dbReference type="Proteomes" id="UP000017840"/>
    </source>
</evidence>
<dbReference type="Proteomes" id="UP000017840">
    <property type="component" value="Unassembled WGS sequence"/>
</dbReference>
<dbReference type="InterPro" id="IPR036388">
    <property type="entry name" value="WH-like_DNA-bd_sf"/>
</dbReference>